<protein>
    <submittedName>
        <fullName evidence="2">YbjN domain-containing protein</fullName>
    </submittedName>
</protein>
<comment type="caution">
    <text evidence="2">The sequence shown here is derived from an EMBL/GenBank/DDBJ whole genome shotgun (WGS) entry which is preliminary data.</text>
</comment>
<accession>A0ABT1KV24</accession>
<dbReference type="Gene3D" id="3.30.1460.10">
    <property type="match status" value="1"/>
</dbReference>
<dbReference type="EMBL" id="JANARS010000003">
    <property type="protein sequence ID" value="MCP3421623.1"/>
    <property type="molecule type" value="Genomic_DNA"/>
</dbReference>
<dbReference type="SUPFAM" id="SSF69635">
    <property type="entry name" value="Type III secretory system chaperone-like"/>
    <property type="match status" value="1"/>
</dbReference>
<feature type="region of interest" description="Disordered" evidence="1">
    <location>
        <begin position="1"/>
        <end position="21"/>
    </location>
</feature>
<evidence type="ECO:0000313" key="3">
    <source>
        <dbReference type="Proteomes" id="UP001204524"/>
    </source>
</evidence>
<dbReference type="RefSeq" id="WP_254180849.1">
    <property type="nucleotide sequence ID" value="NZ_JANARS010000003.1"/>
</dbReference>
<evidence type="ECO:0000256" key="1">
    <source>
        <dbReference type="SAM" id="MobiDB-lite"/>
    </source>
</evidence>
<dbReference type="Proteomes" id="UP001204524">
    <property type="component" value="Unassembled WGS sequence"/>
</dbReference>
<dbReference type="Pfam" id="PF10722">
    <property type="entry name" value="YbjN"/>
    <property type="match status" value="1"/>
</dbReference>
<name>A0ABT1KV24_9ACTN</name>
<gene>
    <name evidence="2" type="ORF">NCI01_07430</name>
</gene>
<evidence type="ECO:0000313" key="2">
    <source>
        <dbReference type="EMBL" id="MCP3421623.1"/>
    </source>
</evidence>
<organism evidence="2 3">
    <name type="scientific">Nocardioides pinisoli</name>
    <dbReference type="NCBI Taxonomy" id="2950279"/>
    <lineage>
        <taxon>Bacteria</taxon>
        <taxon>Bacillati</taxon>
        <taxon>Actinomycetota</taxon>
        <taxon>Actinomycetes</taxon>
        <taxon>Propionibacteriales</taxon>
        <taxon>Nocardioidaceae</taxon>
        <taxon>Nocardioides</taxon>
    </lineage>
</organism>
<reference evidence="2 3" key="1">
    <citation type="submission" date="2022-06" db="EMBL/GenBank/DDBJ databases">
        <authorList>
            <person name="So Y."/>
        </authorList>
    </citation>
    <scope>NUCLEOTIDE SEQUENCE [LARGE SCALE GENOMIC DNA]</scope>
    <source>
        <strain evidence="2 3">STR3</strain>
    </source>
</reference>
<sequence length="184" mass="20155">MSAPSPSASPSASSSAASETSAAVDVVRDYLAANGIEHDETAREGVEGASFSLTLPGEKKLQTPLRLDVGAHALGVHAFVCRNPDENHARVHRWLLERNLRMYAVSFAVDRHGDIYLEARLPLASIDPDELDRILGSVLANADESFNAILELGFASSIRKEWEWRVSRGESTRNLEAFRGWLEA</sequence>
<keyword evidence="3" id="KW-1185">Reference proteome</keyword>
<dbReference type="InterPro" id="IPR019660">
    <property type="entry name" value="Put_sensory_transdc_reg_YbjN"/>
</dbReference>
<proteinExistence type="predicted"/>